<evidence type="ECO:0000313" key="4">
    <source>
        <dbReference type="Proteomes" id="UP000799291"/>
    </source>
</evidence>
<feature type="transmembrane region" description="Helical" evidence="2">
    <location>
        <begin position="82"/>
        <end position="107"/>
    </location>
</feature>
<evidence type="ECO:0000313" key="3">
    <source>
        <dbReference type="EMBL" id="KAF2686155.1"/>
    </source>
</evidence>
<organism evidence="3 4">
    <name type="scientific">Lentithecium fluviatile CBS 122367</name>
    <dbReference type="NCBI Taxonomy" id="1168545"/>
    <lineage>
        <taxon>Eukaryota</taxon>
        <taxon>Fungi</taxon>
        <taxon>Dikarya</taxon>
        <taxon>Ascomycota</taxon>
        <taxon>Pezizomycotina</taxon>
        <taxon>Dothideomycetes</taxon>
        <taxon>Pleosporomycetidae</taxon>
        <taxon>Pleosporales</taxon>
        <taxon>Massarineae</taxon>
        <taxon>Lentitheciaceae</taxon>
        <taxon>Lentithecium</taxon>
    </lineage>
</organism>
<keyword evidence="2" id="KW-0472">Membrane</keyword>
<feature type="region of interest" description="Disordered" evidence="1">
    <location>
        <begin position="118"/>
        <end position="220"/>
    </location>
</feature>
<evidence type="ECO:0000256" key="2">
    <source>
        <dbReference type="SAM" id="Phobius"/>
    </source>
</evidence>
<dbReference type="OrthoDB" id="5429141at2759"/>
<dbReference type="AlphaFoldDB" id="A0A6G1J7F0"/>
<accession>A0A6G1J7F0</accession>
<feature type="compositionally biased region" description="Low complexity" evidence="1">
    <location>
        <begin position="136"/>
        <end position="194"/>
    </location>
</feature>
<proteinExistence type="predicted"/>
<gene>
    <name evidence="3" type="ORF">K458DRAFT_486199</name>
</gene>
<protein>
    <submittedName>
        <fullName evidence="3">Uncharacterized protein</fullName>
    </submittedName>
</protein>
<keyword evidence="4" id="KW-1185">Reference proteome</keyword>
<keyword evidence="2" id="KW-0812">Transmembrane</keyword>
<dbReference type="Proteomes" id="UP000799291">
    <property type="component" value="Unassembled WGS sequence"/>
</dbReference>
<keyword evidence="2" id="KW-1133">Transmembrane helix</keyword>
<sequence length="284" mass="29257">MPRLQNDSGITGIVISRKATTTLARPTIPATNMSYERTTADIDGDFNTTTTGNYLNNATNSGNPFRYSVRYYFNQKTTGKKIALGLVGLLVVTGVSTGAGIGLFQLFNHSSNGSQTLTDASVPSLSSSSTAIPTDTTQRPPSPTTNSPPKSPSMPSVAESSPIIAPTSSSSATPAQTSATLAFAESPSSIKTPSVPSPTSSPAPTQRARLSPGDPCTKNSQCSTPNICYSDKGGPSSYCCGTDIEGCPGSPCSKNNCKDPYGCTMVSGDKGVCCGYPPFTALSC</sequence>
<evidence type="ECO:0000256" key="1">
    <source>
        <dbReference type="SAM" id="MobiDB-lite"/>
    </source>
</evidence>
<dbReference type="EMBL" id="MU005577">
    <property type="protein sequence ID" value="KAF2686155.1"/>
    <property type="molecule type" value="Genomic_DNA"/>
</dbReference>
<name>A0A6G1J7F0_9PLEO</name>
<reference evidence="3" key="1">
    <citation type="journal article" date="2020" name="Stud. Mycol.">
        <title>101 Dothideomycetes genomes: a test case for predicting lifestyles and emergence of pathogens.</title>
        <authorList>
            <person name="Haridas S."/>
            <person name="Albert R."/>
            <person name="Binder M."/>
            <person name="Bloem J."/>
            <person name="Labutti K."/>
            <person name="Salamov A."/>
            <person name="Andreopoulos B."/>
            <person name="Baker S."/>
            <person name="Barry K."/>
            <person name="Bills G."/>
            <person name="Bluhm B."/>
            <person name="Cannon C."/>
            <person name="Castanera R."/>
            <person name="Culley D."/>
            <person name="Daum C."/>
            <person name="Ezra D."/>
            <person name="Gonzalez J."/>
            <person name="Henrissat B."/>
            <person name="Kuo A."/>
            <person name="Liang C."/>
            <person name="Lipzen A."/>
            <person name="Lutzoni F."/>
            <person name="Magnuson J."/>
            <person name="Mondo S."/>
            <person name="Nolan M."/>
            <person name="Ohm R."/>
            <person name="Pangilinan J."/>
            <person name="Park H.-J."/>
            <person name="Ramirez L."/>
            <person name="Alfaro M."/>
            <person name="Sun H."/>
            <person name="Tritt A."/>
            <person name="Yoshinaga Y."/>
            <person name="Zwiers L.-H."/>
            <person name="Turgeon B."/>
            <person name="Goodwin S."/>
            <person name="Spatafora J."/>
            <person name="Crous P."/>
            <person name="Grigoriev I."/>
        </authorList>
    </citation>
    <scope>NUCLEOTIDE SEQUENCE</scope>
    <source>
        <strain evidence="3">CBS 122367</strain>
    </source>
</reference>